<feature type="region of interest" description="Disordered" evidence="1">
    <location>
        <begin position="50"/>
        <end position="84"/>
    </location>
</feature>
<dbReference type="EMBL" id="FNCS01000021">
    <property type="protein sequence ID" value="SDH10055.1"/>
    <property type="molecule type" value="Genomic_DNA"/>
</dbReference>
<reference evidence="2 3" key="1">
    <citation type="submission" date="2016-10" db="EMBL/GenBank/DDBJ databases">
        <authorList>
            <person name="de Groot N.N."/>
        </authorList>
    </citation>
    <scope>NUCLEOTIDE SEQUENCE [LARGE SCALE GENOMIC DNA]</scope>
    <source>
        <strain evidence="2 3">CGMCC 1.10267</strain>
    </source>
</reference>
<evidence type="ECO:0000256" key="1">
    <source>
        <dbReference type="SAM" id="MobiDB-lite"/>
    </source>
</evidence>
<proteinExistence type="predicted"/>
<name>A0A1G7ZN50_9HYPH</name>
<evidence type="ECO:0000313" key="3">
    <source>
        <dbReference type="Proteomes" id="UP000199495"/>
    </source>
</evidence>
<gene>
    <name evidence="2" type="ORF">SAMN04487974_12125</name>
</gene>
<dbReference type="AlphaFoldDB" id="A0A1G7ZN50"/>
<evidence type="ECO:0000313" key="2">
    <source>
        <dbReference type="EMBL" id="SDH10055.1"/>
    </source>
</evidence>
<feature type="compositionally biased region" description="Basic and acidic residues" evidence="1">
    <location>
        <begin position="67"/>
        <end position="84"/>
    </location>
</feature>
<dbReference type="STRING" id="440168.SAMN04487974_12125"/>
<organism evidence="2 3">
    <name type="scientific">Pelagibacterium luteolum</name>
    <dbReference type="NCBI Taxonomy" id="440168"/>
    <lineage>
        <taxon>Bacteria</taxon>
        <taxon>Pseudomonadati</taxon>
        <taxon>Pseudomonadota</taxon>
        <taxon>Alphaproteobacteria</taxon>
        <taxon>Hyphomicrobiales</taxon>
        <taxon>Devosiaceae</taxon>
        <taxon>Pelagibacterium</taxon>
    </lineage>
</organism>
<protein>
    <submittedName>
        <fullName evidence="2">Uncharacterized protein</fullName>
    </submittedName>
</protein>
<accession>A0A1G7ZN50</accession>
<sequence>MRMFPRPQPVGWTHPAGVHDYGRFMDVVGVVVLASTKCAGLIDLGISSPVHSRQESFRSGAMQRGVGRLERQRNNDYPRHNKKA</sequence>
<dbReference type="Proteomes" id="UP000199495">
    <property type="component" value="Unassembled WGS sequence"/>
</dbReference>
<keyword evidence="3" id="KW-1185">Reference proteome</keyword>